<evidence type="ECO:0000313" key="2">
    <source>
        <dbReference type="Proteomes" id="UP000185612"/>
    </source>
</evidence>
<gene>
    <name evidence="1" type="ORF">BSZ40_05605</name>
</gene>
<keyword evidence="2" id="KW-1185">Reference proteome</keyword>
<dbReference type="RefSeq" id="WP_158020869.1">
    <property type="nucleotide sequence ID" value="NZ_MQVS01000005.1"/>
</dbReference>
<comment type="caution">
    <text evidence="1">The sequence shown here is derived from an EMBL/GenBank/DDBJ whole genome shotgun (WGS) entry which is preliminary data.</text>
</comment>
<name>A0A1Q5PVZ2_9ACTO</name>
<dbReference type="InParanoid" id="A0A1Q5PVZ2"/>
<dbReference type="AlphaFoldDB" id="A0A1Q5PVZ2"/>
<evidence type="ECO:0000313" key="1">
    <source>
        <dbReference type="EMBL" id="OKL51632.1"/>
    </source>
</evidence>
<dbReference type="STRING" id="52770.BSZ40_05605"/>
<proteinExistence type="predicted"/>
<dbReference type="EMBL" id="MQVS01000005">
    <property type="protein sequence ID" value="OKL51632.1"/>
    <property type="molecule type" value="Genomic_DNA"/>
</dbReference>
<protein>
    <submittedName>
        <fullName evidence="1">Uncharacterized protein</fullName>
    </submittedName>
</protein>
<accession>A0A1Q5PVZ2</accession>
<organism evidence="1 2">
    <name type="scientific">Buchananella hordeovulneris</name>
    <dbReference type="NCBI Taxonomy" id="52770"/>
    <lineage>
        <taxon>Bacteria</taxon>
        <taxon>Bacillati</taxon>
        <taxon>Actinomycetota</taxon>
        <taxon>Actinomycetes</taxon>
        <taxon>Actinomycetales</taxon>
        <taxon>Actinomycetaceae</taxon>
        <taxon>Buchananella</taxon>
    </lineage>
</organism>
<dbReference type="Proteomes" id="UP000185612">
    <property type="component" value="Unassembled WGS sequence"/>
</dbReference>
<sequence length="133" mass="13458">RGWARKVVEWVGDFGAGAGQGVIDLLVGVSSPVWVPVVSVYQLATGELTWGELEAKVGLAGQQVGDLGRAVWDSPGRTLLEVGKGAVSWDEFKDHSGRAAGGLVPDAVAAAATGGGRGSAGPCCGAWRGVVMS</sequence>
<reference evidence="2" key="1">
    <citation type="submission" date="2016-12" db="EMBL/GenBank/DDBJ databases">
        <authorList>
            <person name="Meng X."/>
        </authorList>
    </citation>
    <scope>NUCLEOTIDE SEQUENCE [LARGE SCALE GENOMIC DNA]</scope>
    <source>
        <strain evidence="2">DSM 20732</strain>
    </source>
</reference>
<feature type="non-terminal residue" evidence="1">
    <location>
        <position position="1"/>
    </location>
</feature>